<proteinExistence type="inferred from homology"/>
<dbReference type="VEuPathDB" id="FungiDB:RhiirFUN_003560"/>
<dbReference type="SUPFAM" id="SSF53383">
    <property type="entry name" value="PLP-dependent transferases"/>
    <property type="match status" value="1"/>
</dbReference>
<dbReference type="PANTHER" id="PTHR43797">
    <property type="entry name" value="HOMOCYSTEINE/CYSTEINE SYNTHASE"/>
    <property type="match status" value="1"/>
</dbReference>
<dbReference type="GO" id="GO:0019346">
    <property type="term" value="P:transsulfuration"/>
    <property type="evidence" value="ECO:0007669"/>
    <property type="project" value="InterPro"/>
</dbReference>
<evidence type="ECO:0000256" key="2">
    <source>
        <dbReference type="ARBA" id="ARBA00022679"/>
    </source>
</evidence>
<keyword evidence="3 4" id="KW-0663">Pyridoxal phosphate</keyword>
<dbReference type="GO" id="GO:0071269">
    <property type="term" value="P:L-homocysteine biosynthetic process"/>
    <property type="evidence" value="ECO:0007669"/>
    <property type="project" value="TreeGrafter"/>
</dbReference>
<evidence type="ECO:0000256" key="3">
    <source>
        <dbReference type="ARBA" id="ARBA00022898"/>
    </source>
</evidence>
<dbReference type="GO" id="GO:0005737">
    <property type="term" value="C:cytoplasm"/>
    <property type="evidence" value="ECO:0007669"/>
    <property type="project" value="TreeGrafter"/>
</dbReference>
<dbReference type="GO" id="GO:0004124">
    <property type="term" value="F:cysteine synthase activity"/>
    <property type="evidence" value="ECO:0007669"/>
    <property type="project" value="TreeGrafter"/>
</dbReference>
<comment type="similarity">
    <text evidence="4">Belongs to the trans-sulfuration enzymes family.</text>
</comment>
<reference evidence="5 6" key="1">
    <citation type="submission" date="2015-10" db="EMBL/GenBank/DDBJ databases">
        <title>Genome analyses suggest a sexual origin of heterokaryosis in a supposedly ancient asexual fungus.</title>
        <authorList>
            <person name="Ropars J."/>
            <person name="Sedzielewska K."/>
            <person name="Noel J."/>
            <person name="Charron P."/>
            <person name="Farinelli L."/>
            <person name="Marton T."/>
            <person name="Kruger M."/>
            <person name="Pelin A."/>
            <person name="Brachmann A."/>
            <person name="Corradi N."/>
        </authorList>
    </citation>
    <scope>NUCLEOTIDE SEQUENCE [LARGE SCALE GENOMIC DNA]</scope>
    <source>
        <strain evidence="5 6">A4</strain>
    </source>
</reference>
<dbReference type="InterPro" id="IPR006235">
    <property type="entry name" value="OAc-hSer/O-AcSer_sulfhydrylase"/>
</dbReference>
<evidence type="ECO:0000256" key="1">
    <source>
        <dbReference type="ARBA" id="ARBA00001933"/>
    </source>
</evidence>
<dbReference type="Gene3D" id="3.40.640.10">
    <property type="entry name" value="Type I PLP-dependent aspartate aminotransferase-like (Major domain)"/>
    <property type="match status" value="1"/>
</dbReference>
<evidence type="ECO:0008006" key="7">
    <source>
        <dbReference type="Google" id="ProtNLM"/>
    </source>
</evidence>
<accession>A0A2I1G705</accession>
<evidence type="ECO:0000313" key="5">
    <source>
        <dbReference type="EMBL" id="PKY42418.1"/>
    </source>
</evidence>
<evidence type="ECO:0000313" key="6">
    <source>
        <dbReference type="Proteomes" id="UP000234323"/>
    </source>
</evidence>
<dbReference type="EMBL" id="LLXI01000197">
    <property type="protein sequence ID" value="PKY42418.1"/>
    <property type="molecule type" value="Genomic_DNA"/>
</dbReference>
<name>A0A2I1G705_9GLOM</name>
<dbReference type="GO" id="GO:0003961">
    <property type="term" value="F:O-acetylhomoserine aminocarboxypropyltransferase activity"/>
    <property type="evidence" value="ECO:0007669"/>
    <property type="project" value="TreeGrafter"/>
</dbReference>
<dbReference type="AlphaFoldDB" id="A0A2I1G705"/>
<dbReference type="PANTHER" id="PTHR43797:SF2">
    <property type="entry name" value="HOMOCYSTEINE_CYSTEINE SYNTHASE"/>
    <property type="match status" value="1"/>
</dbReference>
<organism evidence="5 6">
    <name type="scientific">Rhizophagus irregularis</name>
    <dbReference type="NCBI Taxonomy" id="588596"/>
    <lineage>
        <taxon>Eukaryota</taxon>
        <taxon>Fungi</taxon>
        <taxon>Fungi incertae sedis</taxon>
        <taxon>Mucoromycota</taxon>
        <taxon>Glomeromycotina</taxon>
        <taxon>Glomeromycetes</taxon>
        <taxon>Glomerales</taxon>
        <taxon>Glomeraceae</taxon>
        <taxon>Rhizophagus</taxon>
    </lineage>
</organism>
<dbReference type="InterPro" id="IPR015424">
    <property type="entry name" value="PyrdxlP-dep_Trfase"/>
</dbReference>
<protein>
    <recommendedName>
        <fullName evidence="7">PLP-dependent transferase</fullName>
    </recommendedName>
</protein>
<dbReference type="Proteomes" id="UP000234323">
    <property type="component" value="Unassembled WGS sequence"/>
</dbReference>
<keyword evidence="6" id="KW-1185">Reference proteome</keyword>
<comment type="caution">
    <text evidence="5">The sequence shown here is derived from an EMBL/GenBank/DDBJ whole genome shotgun (WGS) entry which is preliminary data.</text>
</comment>
<comment type="cofactor">
    <cofactor evidence="1 4">
        <name>pyridoxal 5'-phosphate</name>
        <dbReference type="ChEBI" id="CHEBI:597326"/>
    </cofactor>
</comment>
<evidence type="ECO:0000256" key="4">
    <source>
        <dbReference type="RuleBase" id="RU362118"/>
    </source>
</evidence>
<dbReference type="InterPro" id="IPR015421">
    <property type="entry name" value="PyrdxlP-dep_Trfase_major"/>
</dbReference>
<dbReference type="GO" id="GO:0030170">
    <property type="term" value="F:pyridoxal phosphate binding"/>
    <property type="evidence" value="ECO:0007669"/>
    <property type="project" value="InterPro"/>
</dbReference>
<keyword evidence="2" id="KW-0808">Transferase</keyword>
<gene>
    <name evidence="5" type="ORF">RhiirA4_505337</name>
</gene>
<dbReference type="Pfam" id="PF01053">
    <property type="entry name" value="Cys_Met_Meta_PP"/>
    <property type="match status" value="1"/>
</dbReference>
<dbReference type="InterPro" id="IPR054542">
    <property type="entry name" value="Cys_met_metab_PP"/>
</dbReference>
<dbReference type="GO" id="GO:0006535">
    <property type="term" value="P:cysteine biosynthetic process from serine"/>
    <property type="evidence" value="ECO:0007669"/>
    <property type="project" value="TreeGrafter"/>
</dbReference>
<dbReference type="InterPro" id="IPR000277">
    <property type="entry name" value="Cys/Met-Metab_PyrdxlP-dep_enz"/>
</dbReference>
<dbReference type="PROSITE" id="PS00868">
    <property type="entry name" value="CYS_MET_METAB_PP"/>
    <property type="match status" value="1"/>
</dbReference>
<sequence>MGIPVIIDNTFDENFFYIIDYVYTVYLIGPIEHGADIVVHSTTKWVGGHGITIGGKYLMEANFHGIMKDSNFTNPSPDCHGLIYWDTFGYNAFTIKARSEIMRNIEPCQNPFEFFLLIQGFETLSLLGKRKLLKSVTLIYSYSTIESPSLHDVLWVSYPGLESHPNQHPYHENAIYVECFWIHFCFWY</sequence>